<gene>
    <name evidence="1" type="ORF">P3T76_005290</name>
</gene>
<proteinExistence type="predicted"/>
<dbReference type="EMBL" id="JASMQC010000007">
    <property type="protein sequence ID" value="KAK1943894.1"/>
    <property type="molecule type" value="Genomic_DNA"/>
</dbReference>
<evidence type="ECO:0000313" key="2">
    <source>
        <dbReference type="Proteomes" id="UP001259832"/>
    </source>
</evidence>
<sequence>MDTHSGQCVTQQEFIDWNSSPLVVHEDLRHYERAFDSVCFYDGVPFVPWTSLQPKMSPKKSRQLSDAIEKHFRGERLFARGFDYRLSTGDVQSNQQGPTYLRLEHALRDTTMFDCVKKIYKDWEKAPEVDQRPEHRGPHKPGLLYGPEPTSGLYMLYCGTTKSYKANNQKAVRKPSFLLKAGRSHDLAKRFQEHSSSNSDFVRGGDVIFLYGLAVENNSVKRAEALMHAKLTELGFAWPLVTQFPKRTCETYKFSSVALPLIHDVLFKLGGVFPPPPLPPLRNFLSLSSERVIPPLRSPALSIRSLQPPVVQEYQPIVFPLSYFHTDVTSVTQRRLY</sequence>
<dbReference type="Proteomes" id="UP001259832">
    <property type="component" value="Unassembled WGS sequence"/>
</dbReference>
<organism evidence="1 2">
    <name type="scientific">Phytophthora citrophthora</name>
    <dbReference type="NCBI Taxonomy" id="4793"/>
    <lineage>
        <taxon>Eukaryota</taxon>
        <taxon>Sar</taxon>
        <taxon>Stramenopiles</taxon>
        <taxon>Oomycota</taxon>
        <taxon>Peronosporomycetes</taxon>
        <taxon>Peronosporales</taxon>
        <taxon>Peronosporaceae</taxon>
        <taxon>Phytophthora</taxon>
    </lineage>
</organism>
<protein>
    <submittedName>
        <fullName evidence="1">Uncharacterized protein</fullName>
    </submittedName>
</protein>
<name>A0AAD9GSQ4_9STRA</name>
<dbReference type="AlphaFoldDB" id="A0AAD9GSQ4"/>
<reference evidence="1" key="1">
    <citation type="submission" date="2023-08" db="EMBL/GenBank/DDBJ databases">
        <title>Reference Genome Resource for the Citrus Pathogen Phytophthora citrophthora.</title>
        <authorList>
            <person name="Moller H."/>
            <person name="Coetzee B."/>
            <person name="Rose L.J."/>
            <person name="Van Niekerk J.M."/>
        </authorList>
    </citation>
    <scope>NUCLEOTIDE SEQUENCE</scope>
    <source>
        <strain evidence="1">STE-U-9442</strain>
    </source>
</reference>
<accession>A0AAD9GSQ4</accession>
<keyword evidence="2" id="KW-1185">Reference proteome</keyword>
<evidence type="ECO:0000313" key="1">
    <source>
        <dbReference type="EMBL" id="KAK1943894.1"/>
    </source>
</evidence>
<comment type="caution">
    <text evidence="1">The sequence shown here is derived from an EMBL/GenBank/DDBJ whole genome shotgun (WGS) entry which is preliminary data.</text>
</comment>